<feature type="transmembrane region" description="Helical" evidence="15">
    <location>
        <begin position="300"/>
        <end position="318"/>
    </location>
</feature>
<evidence type="ECO:0000256" key="14">
    <source>
        <dbReference type="ARBA" id="ARBA00023239"/>
    </source>
</evidence>
<comment type="function">
    <text evidence="15">Catalyzes the third of the four reactions of the long-chain fatty acids elongation cycle. This endoplasmic reticulum-bound enzymatic process, allows the addition of two carbons to the chain of long- and very long-chain fatty acids/VLCFAs per cycle. This enzyme catalyzes the dehydration of the 3-hydroxyacyl-CoA intermediate into trans-2,3-enoyl-CoA, within each cycle of fatty acid elongation. Thereby, it participates to the production of VLCFAs of different chain lengths that are involved in multiple biological processes as precursors of membrane lipids and lipid mediators.</text>
</comment>
<dbReference type="InterPro" id="IPR008978">
    <property type="entry name" value="HSP20-like_chaperone"/>
</dbReference>
<feature type="domain" description="CS" evidence="16">
    <location>
        <begin position="1"/>
        <end position="91"/>
    </location>
</feature>
<evidence type="ECO:0000313" key="18">
    <source>
        <dbReference type="Proteomes" id="UP000639338"/>
    </source>
</evidence>
<dbReference type="GO" id="GO:0030497">
    <property type="term" value="P:fatty acid elongation"/>
    <property type="evidence" value="ECO:0007669"/>
    <property type="project" value="TreeGrafter"/>
</dbReference>
<feature type="transmembrane region" description="Helical" evidence="15">
    <location>
        <begin position="167"/>
        <end position="189"/>
    </location>
</feature>
<dbReference type="PANTHER" id="PTHR11035">
    <property type="entry name" value="VERY-LONG-CHAIN (3R)-3-HYDROXYACYL-COA DEHYDRATASE"/>
    <property type="match status" value="1"/>
</dbReference>
<evidence type="ECO:0000256" key="13">
    <source>
        <dbReference type="ARBA" id="ARBA00023160"/>
    </source>
</evidence>
<comment type="similarity">
    <text evidence="3 15">Belongs to the very long-chain fatty acids dehydratase HACD family.</text>
</comment>
<keyword evidence="12 15" id="KW-0472">Membrane</keyword>
<evidence type="ECO:0000256" key="5">
    <source>
        <dbReference type="ARBA" id="ARBA00022516"/>
    </source>
</evidence>
<dbReference type="Proteomes" id="UP000639338">
    <property type="component" value="Unassembled WGS sequence"/>
</dbReference>
<keyword evidence="8 15" id="KW-0276">Fatty acid metabolism</keyword>
<dbReference type="SUPFAM" id="SSF49764">
    <property type="entry name" value="HSP20-like chaperones"/>
    <property type="match status" value="1"/>
</dbReference>
<evidence type="ECO:0000256" key="15">
    <source>
        <dbReference type="RuleBase" id="RU363109"/>
    </source>
</evidence>
<evidence type="ECO:0000256" key="4">
    <source>
        <dbReference type="ARBA" id="ARBA00013122"/>
    </source>
</evidence>
<dbReference type="Gene3D" id="2.60.40.790">
    <property type="match status" value="1"/>
</dbReference>
<dbReference type="AlphaFoldDB" id="A0A834Y4G8"/>
<keyword evidence="11 15" id="KW-0443">Lipid metabolism</keyword>
<proteinExistence type="inferred from homology"/>
<evidence type="ECO:0000256" key="8">
    <source>
        <dbReference type="ARBA" id="ARBA00022832"/>
    </source>
</evidence>
<dbReference type="EMBL" id="JACMRX010000001">
    <property type="protein sequence ID" value="KAF7997930.1"/>
    <property type="molecule type" value="Genomic_DNA"/>
</dbReference>
<evidence type="ECO:0000256" key="1">
    <source>
        <dbReference type="ARBA" id="ARBA00004477"/>
    </source>
</evidence>
<dbReference type="Pfam" id="PF04387">
    <property type="entry name" value="PTPLA"/>
    <property type="match status" value="1"/>
</dbReference>
<dbReference type="GO" id="GO:0102158">
    <property type="term" value="F:very-long-chain (3R)-3-hydroxyacyl-CoA dehydratase activity"/>
    <property type="evidence" value="ECO:0007669"/>
    <property type="project" value="UniProtKB-EC"/>
</dbReference>
<protein>
    <recommendedName>
        <fullName evidence="4 15">Very-long-chain (3R)-3-hydroxyacyl-CoA dehydratase</fullName>
        <ecNumber evidence="4 15">4.2.1.134</ecNumber>
    </recommendedName>
</protein>
<evidence type="ECO:0000256" key="9">
    <source>
        <dbReference type="ARBA" id="ARBA00022989"/>
    </source>
</evidence>
<sequence>MNPTIYWSQNVDQVFLTIDVNDPKGTEIQFNESSMTFDAYTSTKNNDLVNYNFTLDLHESTTHENNVYEMIDHKLQFWLMKKIPGIWPKLIKSDEVPSWLIEDAEKSRQKNSKKSGKTGDKNKPLNFDEKLHREFLEKRNVHEDYPQMYDNLHKQEMGYRKEDLKKVYLVIYNLCQLVAFLYVLVIMTIRYSREGPESMKETYSSVGSIMKFVQILQFLEVMHPMFGYTKGNAFIALLQTSGRAFILFCMIECEPRMQTKPVVFYVFYVWALVEIFRYPYYITQVLNVDIPLLTWLRYTVWIPLYPLGFLFEGIIVLRNIPYFDETNKFTVALPNSWNFAFHFPTFMRLYLLILCIPGMYTMMSHMNKTRAIKIGKKDKRKESDKKLS</sequence>
<dbReference type="GO" id="GO:0030148">
    <property type="term" value="P:sphingolipid biosynthetic process"/>
    <property type="evidence" value="ECO:0007669"/>
    <property type="project" value="TreeGrafter"/>
</dbReference>
<dbReference type="PANTHER" id="PTHR11035:SF35">
    <property type="entry name" value="VERY-LONG-CHAIN (3R)-3-HYDROXYACYL-COA DEHYDRATASE"/>
    <property type="match status" value="1"/>
</dbReference>
<organism evidence="17 18">
    <name type="scientific">Aphidius gifuensis</name>
    <name type="common">Parasitoid wasp</name>
    <dbReference type="NCBI Taxonomy" id="684658"/>
    <lineage>
        <taxon>Eukaryota</taxon>
        <taxon>Metazoa</taxon>
        <taxon>Ecdysozoa</taxon>
        <taxon>Arthropoda</taxon>
        <taxon>Hexapoda</taxon>
        <taxon>Insecta</taxon>
        <taxon>Pterygota</taxon>
        <taxon>Neoptera</taxon>
        <taxon>Endopterygota</taxon>
        <taxon>Hymenoptera</taxon>
        <taxon>Apocrita</taxon>
        <taxon>Ichneumonoidea</taxon>
        <taxon>Braconidae</taxon>
        <taxon>Aphidiinae</taxon>
        <taxon>Aphidius</taxon>
    </lineage>
</organism>
<evidence type="ECO:0000313" key="17">
    <source>
        <dbReference type="EMBL" id="KAF7997930.1"/>
    </source>
</evidence>
<comment type="catalytic activity">
    <reaction evidence="15">
        <text>a very-long-chain (3R)-3-hydroxyacyl-CoA = a very-long-chain (2E)-enoyl-CoA + H2O</text>
        <dbReference type="Rhea" id="RHEA:45812"/>
        <dbReference type="ChEBI" id="CHEBI:15377"/>
        <dbReference type="ChEBI" id="CHEBI:83728"/>
        <dbReference type="ChEBI" id="CHEBI:85440"/>
        <dbReference type="EC" id="4.2.1.134"/>
    </reaction>
</comment>
<evidence type="ECO:0000256" key="11">
    <source>
        <dbReference type="ARBA" id="ARBA00023098"/>
    </source>
</evidence>
<dbReference type="InterPro" id="IPR007482">
    <property type="entry name" value="Tyr_Pase-like_PTPLA"/>
</dbReference>
<comment type="pathway">
    <text evidence="2 15">Lipid metabolism; fatty acid biosynthesis.</text>
</comment>
<feature type="transmembrane region" description="Helical" evidence="15">
    <location>
        <begin position="262"/>
        <end position="280"/>
    </location>
</feature>
<evidence type="ECO:0000256" key="12">
    <source>
        <dbReference type="ARBA" id="ARBA00023136"/>
    </source>
</evidence>
<gene>
    <name evidence="17" type="ORF">HCN44_009328</name>
</gene>
<keyword evidence="18" id="KW-1185">Reference proteome</keyword>
<dbReference type="OrthoDB" id="2157530at2759"/>
<accession>A0A834Y4G8</accession>
<keyword evidence="7 15" id="KW-0256">Endoplasmic reticulum</keyword>
<dbReference type="EC" id="4.2.1.134" evidence="4 15"/>
<name>A0A834Y4G8_APHGI</name>
<keyword evidence="6 15" id="KW-0812">Transmembrane</keyword>
<dbReference type="UniPathway" id="UPA00094"/>
<dbReference type="InterPro" id="IPR007052">
    <property type="entry name" value="CS_dom"/>
</dbReference>
<evidence type="ECO:0000256" key="2">
    <source>
        <dbReference type="ARBA" id="ARBA00005194"/>
    </source>
</evidence>
<feature type="transmembrane region" description="Helical" evidence="15">
    <location>
        <begin position="231"/>
        <end position="250"/>
    </location>
</feature>
<keyword evidence="13 15" id="KW-0275">Fatty acid biosynthesis</keyword>
<keyword evidence="5 15" id="KW-0444">Lipid biosynthesis</keyword>
<dbReference type="GO" id="GO:0005789">
    <property type="term" value="C:endoplasmic reticulum membrane"/>
    <property type="evidence" value="ECO:0007669"/>
    <property type="project" value="UniProtKB-SubCell"/>
</dbReference>
<comment type="caution">
    <text evidence="17">The sequence shown here is derived from an EMBL/GenBank/DDBJ whole genome shotgun (WGS) entry which is preliminary data.</text>
</comment>
<reference evidence="17 18" key="1">
    <citation type="submission" date="2020-08" db="EMBL/GenBank/DDBJ databases">
        <title>Aphidius gifuensis genome sequencing and assembly.</title>
        <authorList>
            <person name="Du Z."/>
        </authorList>
    </citation>
    <scope>NUCLEOTIDE SEQUENCE [LARGE SCALE GENOMIC DNA]</scope>
    <source>
        <strain evidence="17">YNYX2018</strain>
        <tissue evidence="17">Adults</tissue>
    </source>
</reference>
<keyword evidence="9 15" id="KW-1133">Transmembrane helix</keyword>
<evidence type="ECO:0000256" key="3">
    <source>
        <dbReference type="ARBA" id="ARBA00007811"/>
    </source>
</evidence>
<dbReference type="PROSITE" id="PS51203">
    <property type="entry name" value="CS"/>
    <property type="match status" value="1"/>
</dbReference>
<evidence type="ECO:0000256" key="10">
    <source>
        <dbReference type="ARBA" id="ARBA00023054"/>
    </source>
</evidence>
<dbReference type="GO" id="GO:0042761">
    <property type="term" value="P:very long-chain fatty acid biosynthetic process"/>
    <property type="evidence" value="ECO:0007669"/>
    <property type="project" value="TreeGrafter"/>
</dbReference>
<comment type="subcellular location">
    <subcellularLocation>
        <location evidence="1 15">Endoplasmic reticulum membrane</location>
        <topology evidence="1 15">Multi-pass membrane protein</topology>
    </subcellularLocation>
</comment>
<evidence type="ECO:0000256" key="6">
    <source>
        <dbReference type="ARBA" id="ARBA00022692"/>
    </source>
</evidence>
<keyword evidence="14 15" id="KW-0456">Lyase</keyword>
<feature type="transmembrane region" description="Helical" evidence="15">
    <location>
        <begin position="339"/>
        <end position="360"/>
    </location>
</feature>
<keyword evidence="10" id="KW-0175">Coiled coil</keyword>
<evidence type="ECO:0000259" key="16">
    <source>
        <dbReference type="PROSITE" id="PS51203"/>
    </source>
</evidence>
<evidence type="ECO:0000256" key="7">
    <source>
        <dbReference type="ARBA" id="ARBA00022824"/>
    </source>
</evidence>